<dbReference type="InterPro" id="IPR011145">
    <property type="entry name" value="Scavenger_mRNA_decap_enz_N"/>
</dbReference>
<dbReference type="VEuPathDB" id="MicrosporidiaDB:CWI36_0103p0030"/>
<evidence type="ECO:0000256" key="1">
    <source>
        <dbReference type="ARBA" id="ARBA00010208"/>
    </source>
</evidence>
<organism evidence="2 3">
    <name type="scientific">Hamiltosporidium magnivora</name>
    <dbReference type="NCBI Taxonomy" id="148818"/>
    <lineage>
        <taxon>Eukaryota</taxon>
        <taxon>Fungi</taxon>
        <taxon>Fungi incertae sedis</taxon>
        <taxon>Microsporidia</taxon>
        <taxon>Dubosqiidae</taxon>
        <taxon>Hamiltosporidium</taxon>
    </lineage>
</organism>
<dbReference type="InterPro" id="IPR036265">
    <property type="entry name" value="HIT-like_sf"/>
</dbReference>
<evidence type="ECO:0000313" key="3">
    <source>
        <dbReference type="Proteomes" id="UP000293045"/>
    </source>
</evidence>
<dbReference type="Pfam" id="PF05652">
    <property type="entry name" value="DcpS"/>
    <property type="match status" value="1"/>
</dbReference>
<name>A0A4Q9L9X9_9MICR</name>
<dbReference type="VEuPathDB" id="MicrosporidiaDB:CWI39_0901p0010"/>
<comment type="caution">
    <text evidence="2">The sequence shown here is derived from an EMBL/GenBank/DDBJ whole genome shotgun (WGS) entry which is preliminary data.</text>
</comment>
<dbReference type="SUPFAM" id="SSF102860">
    <property type="entry name" value="mRNA decapping enzyme DcpS N-terminal domain"/>
    <property type="match status" value="1"/>
</dbReference>
<dbReference type="AlphaFoldDB" id="A0A4Q9L9X9"/>
<proteinExistence type="inferred from homology"/>
<sequence>MEASHTEKFKNFEMSQILTNTPNYISILGRIEDDQAIILASKTNFKVENLLNSLKTFSKSKLILQNDIFLSLNVQMPEEINIKLIHPARESDIKKYSTKEIVFAHETPQMYVEDKLIKDESENNWLFNIIKLEKENKRNKKDELGNKVTEPISEPKNDAENKINAHEEYDYETEKSDTMVYRQEDSDDSDKRIKKAKMMECESNKESKEPEKELKEDIIASTDEFIILPDIKWNQISTENLYLLLIFKDTSLKTIREVTDPNILKRAKSFVIKVLKEKYQLKEQNVLMFFHYRPAYYILHLHIVNIKCPVSLSSCIGRAVLLDDIIDNLENDNNYYKNKTFHFLNFTNNS</sequence>
<dbReference type="GO" id="GO:0016787">
    <property type="term" value="F:hydrolase activity"/>
    <property type="evidence" value="ECO:0007669"/>
    <property type="project" value="InterPro"/>
</dbReference>
<gene>
    <name evidence="2" type="ORF">CWI39_0901p0010</name>
</gene>
<dbReference type="GO" id="GO:0000340">
    <property type="term" value="F:RNA 7-methylguanosine cap binding"/>
    <property type="evidence" value="ECO:0007669"/>
    <property type="project" value="TreeGrafter"/>
</dbReference>
<dbReference type="Proteomes" id="UP000293045">
    <property type="component" value="Unassembled WGS sequence"/>
</dbReference>
<dbReference type="Gene3D" id="3.30.428.10">
    <property type="entry name" value="HIT-like"/>
    <property type="match status" value="1"/>
</dbReference>
<dbReference type="InterPro" id="IPR008594">
    <property type="entry name" value="DcpS/DCS2"/>
</dbReference>
<dbReference type="PANTHER" id="PTHR12978">
    <property type="entry name" value="HISTIDINE TRIAD HIT PROTEIN MEMBER"/>
    <property type="match status" value="1"/>
</dbReference>
<comment type="similarity">
    <text evidence="1">Belongs to the HIT family.</text>
</comment>
<dbReference type="GO" id="GO:0000290">
    <property type="term" value="P:deadenylation-dependent decapping of nuclear-transcribed mRNA"/>
    <property type="evidence" value="ECO:0007669"/>
    <property type="project" value="InterPro"/>
</dbReference>
<accession>A0A4Q9L9X9</accession>
<dbReference type="PANTHER" id="PTHR12978:SF0">
    <property type="entry name" value="M7GPPPX DIPHOSPHATASE"/>
    <property type="match status" value="1"/>
</dbReference>
<dbReference type="GO" id="GO:0000932">
    <property type="term" value="C:P-body"/>
    <property type="evidence" value="ECO:0007669"/>
    <property type="project" value="TreeGrafter"/>
</dbReference>
<dbReference type="EMBL" id="PIXR01000901">
    <property type="protein sequence ID" value="TBU03811.1"/>
    <property type="molecule type" value="Genomic_DNA"/>
</dbReference>
<dbReference type="GO" id="GO:0005634">
    <property type="term" value="C:nucleus"/>
    <property type="evidence" value="ECO:0007669"/>
    <property type="project" value="TreeGrafter"/>
</dbReference>
<reference evidence="2 3" key="1">
    <citation type="submission" date="2017-12" db="EMBL/GenBank/DDBJ databases">
        <authorList>
            <person name="Pombert J.-F."/>
            <person name="Haag K.L."/>
            <person name="Ebert D."/>
        </authorList>
    </citation>
    <scope>NUCLEOTIDE SEQUENCE [LARGE SCALE GENOMIC DNA]</scope>
    <source>
        <strain evidence="2">IL-BN-2</strain>
    </source>
</reference>
<dbReference type="SUPFAM" id="SSF54197">
    <property type="entry name" value="HIT-like"/>
    <property type="match status" value="1"/>
</dbReference>
<protein>
    <submittedName>
        <fullName evidence="2">Putative scavenger mRNA decapping enzyme</fullName>
    </submittedName>
</protein>
<dbReference type="Gene3D" id="3.30.200.40">
    <property type="entry name" value="Scavenger mRNA decapping enzyme, N-terminal domain"/>
    <property type="match status" value="1"/>
</dbReference>
<evidence type="ECO:0000313" key="2">
    <source>
        <dbReference type="EMBL" id="TBU03811.1"/>
    </source>
</evidence>
<dbReference type="Pfam" id="PF11969">
    <property type="entry name" value="DcpS_C"/>
    <property type="match status" value="1"/>
</dbReference>